<evidence type="ECO:0000256" key="4">
    <source>
        <dbReference type="ARBA" id="ARBA00023155"/>
    </source>
</evidence>
<feature type="compositionally biased region" description="Basic and acidic residues" evidence="13">
    <location>
        <begin position="188"/>
        <end position="224"/>
    </location>
</feature>
<dbReference type="GO" id="GO:0005789">
    <property type="term" value="C:endoplasmic reticulum membrane"/>
    <property type="evidence" value="ECO:0007669"/>
    <property type="project" value="UniProtKB-SubCell"/>
</dbReference>
<evidence type="ECO:0000256" key="8">
    <source>
        <dbReference type="ARBA" id="ARBA00040925"/>
    </source>
</evidence>
<dbReference type="InterPro" id="IPR005225">
    <property type="entry name" value="Small_GTP-bd"/>
</dbReference>
<dbReference type="Pfam" id="PF23187">
    <property type="entry name" value="UBX7_N"/>
    <property type="match status" value="1"/>
</dbReference>
<keyword evidence="6 11" id="KW-0539">Nucleus</keyword>
<evidence type="ECO:0000256" key="7">
    <source>
        <dbReference type="ARBA" id="ARBA00038812"/>
    </source>
</evidence>
<dbReference type="PRINTS" id="PR00449">
    <property type="entry name" value="RASTRNSFRMNG"/>
</dbReference>
<feature type="compositionally biased region" description="Polar residues" evidence="13">
    <location>
        <begin position="416"/>
        <end position="429"/>
    </location>
</feature>
<feature type="compositionally biased region" description="Basic residues" evidence="13">
    <location>
        <begin position="552"/>
        <end position="562"/>
    </location>
</feature>
<dbReference type="PANTHER" id="PTHR46424:SF1">
    <property type="entry name" value="UBX DOMAIN-CONTAINING PROTEIN 4"/>
    <property type="match status" value="1"/>
</dbReference>
<dbReference type="SUPFAM" id="SSF52540">
    <property type="entry name" value="P-loop containing nucleoside triphosphate hydrolases"/>
    <property type="match status" value="1"/>
</dbReference>
<keyword evidence="4 11" id="KW-0371">Homeobox</keyword>
<feature type="domain" description="Homeobox" evidence="15">
    <location>
        <begin position="832"/>
        <end position="892"/>
    </location>
</feature>
<reference evidence="17" key="1">
    <citation type="submission" date="2023-01" db="EMBL/GenBank/DDBJ databases">
        <title>Key to firefly adult light organ development and bioluminescence: homeobox transcription factors regulate luciferase expression and transportation to peroxisome.</title>
        <authorList>
            <person name="Fu X."/>
        </authorList>
    </citation>
    <scope>NUCLEOTIDE SEQUENCE [LARGE SCALE GENOMIC DNA]</scope>
</reference>
<dbReference type="SMART" id="SM00173">
    <property type="entry name" value="RAS"/>
    <property type="match status" value="1"/>
</dbReference>
<dbReference type="Proteomes" id="UP001353858">
    <property type="component" value="Unassembled WGS sequence"/>
</dbReference>
<dbReference type="Pfam" id="PF00071">
    <property type="entry name" value="Ras"/>
    <property type="match status" value="1"/>
</dbReference>
<dbReference type="InterPro" id="IPR001806">
    <property type="entry name" value="Small_GTPase"/>
</dbReference>
<dbReference type="InterPro" id="IPR009057">
    <property type="entry name" value="Homeodomain-like_sf"/>
</dbReference>
<evidence type="ECO:0000256" key="11">
    <source>
        <dbReference type="PROSITE-ProRule" id="PRU00108"/>
    </source>
</evidence>
<dbReference type="InterPro" id="IPR027417">
    <property type="entry name" value="P-loop_NTPase"/>
</dbReference>
<dbReference type="Pfam" id="PF00046">
    <property type="entry name" value="Homeodomain"/>
    <property type="match status" value="1"/>
</dbReference>
<dbReference type="NCBIfam" id="TIGR00231">
    <property type="entry name" value="small_GTP"/>
    <property type="match status" value="1"/>
</dbReference>
<evidence type="ECO:0000256" key="9">
    <source>
        <dbReference type="ARBA" id="ARBA00041575"/>
    </source>
</evidence>
<evidence type="ECO:0000259" key="14">
    <source>
        <dbReference type="PROSITE" id="PS50033"/>
    </source>
</evidence>
<comment type="caution">
    <text evidence="16">The sequence shown here is derived from an EMBL/GenBank/DDBJ whole genome shotgun (WGS) entry which is preliminary data.</text>
</comment>
<dbReference type="InterPro" id="IPR001012">
    <property type="entry name" value="UBX_dom"/>
</dbReference>
<feature type="compositionally biased region" description="Basic and acidic residues" evidence="13">
    <location>
        <begin position="895"/>
        <end position="912"/>
    </location>
</feature>
<dbReference type="PRINTS" id="PR00024">
    <property type="entry name" value="HOMEOBOX"/>
</dbReference>
<feature type="domain" description="UBX" evidence="14">
    <location>
        <begin position="296"/>
        <end position="374"/>
    </location>
</feature>
<dbReference type="GO" id="GO:0036503">
    <property type="term" value="P:ERAD pathway"/>
    <property type="evidence" value="ECO:0007669"/>
    <property type="project" value="TreeGrafter"/>
</dbReference>
<sequence>MRWYEGNIAEAVAVSKANGAVFVVYIEGKDDKSKDFTDLINNVDVSLQLEQNHFVAVKVEENSIPHQQFSQIYKNANAPSIYFIGKTGSPLEIITDSHSKVDFFKKLQLILQKHGLNITIPTSVENFIEQERHSIALNESNVPIDQTNTSSSAIGENSQTVAHTSNASLDQMHSSGSVDDNQTEELTSEEKIERAQELINKKRQEKQVEEDAKERQKEIERRRMGQDVQKLKRWQHDQEIKEMMEERNKEKKEQLEARQRVLAQIAQDKAERAAKFSNVTQIGQSSPASSQPPTLRNNNISRLQFKFPDGSTHTHEFPSSDTLQTVRNYIIKNLDLPYPNFTLSTTFPRREFTANHNSETLLDLQLIPNAVVLILPLQRDAVAPQRESSLSTMIWSFLAPFLYIVRYLKLKLFGGDSSSSPTQNRNTPNVGEGTSAIPKKRGETTVIRRQGNVHRLHDNTDSDEDNNTWNDDFYKSAEDMPIEPLDIIPNEDEKENRDLNQTASILKNRDEEEKQELEKNTILDPVPGCSKELDVGVNNQSFNSIVDIPKMKSKSATAKKTREKQQRSEVLTSTPFKEELERKQKNKDDKVKKLQTTTKKDKKAVTRKPIKSFVRKVFVASSREKDNVDDTDLCDDDEVDDIDPNLMDTDNSFAESTNSKTLIQKMAQYLNESTHLRHSHSDSFQSKPLNMDTKIQENKGSFCIDALLSRSDERPNSPDTSRSISPSSTRSRSPPISPGSEEIPPASFVPRPGLLNHIYPNGGLYGYQSQHHLQSSAFHTLDGSMVQKIQIPINHHSPNQLQQMQLEWLARGMFYPRLPDLTGCASGHAILGKTRRPRTAFTSQQLLELEKQFRQNKYLSRPKRFEVATSLMLTETQVKIWFQNRRMKWKRSKKAQQEAKIGKEENLTEKKQSSLCTSQSATKPSSSSSQETNNQVQTTETQNNVRRVQDTEPLYRPYCFQEQIAAELEVTREPGPFLPGDELGELQSVSTPPTPLSSTSRASISTSRTSTQTTRTAKRQIDKCDEILDAIGKRFATPAVVDDKFTLIAKTWAMKLRDLIPNQAIYAEKLINDVFYAAQLENLTASCTFQIPSSQPAHRSQNHTYSQHTQPYQQNVQYYNEQYSHQVQPWPSSLPLRPIYSQLQSQPSVQQAQQLPEETDSDAQLHLPHQRNQYQQEHQRFFGTRTRSKESNEHMGKLNVERIIVSKAVILGDQGVGKTSLVLRYVEHKFSSNTTPTIGASYFICSIPVDDIVVKLQIWDTAGQERFKAMAPMFYRNANAALLVFDITNTTSFYNIKHWVLELKGNIEEPIAICVVGNKCDLKSQRCVSKEEAIRYSNEIGAHYYECSALSEQGIEQVFKNVASELVELTGELLSTKTFNACDGLSVESSLEVNTLDCGTVINPSSSKPNIAHGTRVKSYCCAN</sequence>
<dbReference type="PROSITE" id="PS51421">
    <property type="entry name" value="RAS"/>
    <property type="match status" value="1"/>
</dbReference>
<dbReference type="PROSITE" id="PS51420">
    <property type="entry name" value="RHO"/>
    <property type="match status" value="1"/>
</dbReference>
<feature type="DNA-binding region" description="Homeobox" evidence="11">
    <location>
        <begin position="834"/>
        <end position="893"/>
    </location>
</feature>
<dbReference type="CDD" id="cd00086">
    <property type="entry name" value="homeodomain"/>
    <property type="match status" value="1"/>
</dbReference>
<feature type="compositionally biased region" description="Acidic residues" evidence="13">
    <location>
        <begin position="629"/>
        <end position="643"/>
    </location>
</feature>
<feature type="region of interest" description="Disordered" evidence="13">
    <location>
        <begin position="552"/>
        <end position="603"/>
    </location>
</feature>
<dbReference type="SMART" id="SM00389">
    <property type="entry name" value="HOX"/>
    <property type="match status" value="1"/>
</dbReference>
<evidence type="ECO:0000256" key="13">
    <source>
        <dbReference type="SAM" id="MobiDB-lite"/>
    </source>
</evidence>
<dbReference type="SMART" id="SM00176">
    <property type="entry name" value="RAN"/>
    <property type="match status" value="1"/>
</dbReference>
<dbReference type="PROSITE" id="PS51419">
    <property type="entry name" value="RAB"/>
    <property type="match status" value="1"/>
</dbReference>
<dbReference type="EMBL" id="JARPUR010000001">
    <property type="protein sequence ID" value="KAK4884608.1"/>
    <property type="molecule type" value="Genomic_DNA"/>
</dbReference>
<evidence type="ECO:0000256" key="10">
    <source>
        <dbReference type="ARBA" id="ARBA00046062"/>
    </source>
</evidence>
<feature type="compositionally biased region" description="Low complexity" evidence="13">
    <location>
        <begin position="988"/>
        <end position="1015"/>
    </location>
</feature>
<name>A0AAN7SQP6_9COLE</name>
<dbReference type="CDD" id="cd00154">
    <property type="entry name" value="Rab"/>
    <property type="match status" value="1"/>
</dbReference>
<dbReference type="GO" id="GO:0003677">
    <property type="term" value="F:DNA binding"/>
    <property type="evidence" value="ECO:0007669"/>
    <property type="project" value="UniProtKB-UniRule"/>
</dbReference>
<dbReference type="PROSITE" id="PS00027">
    <property type="entry name" value="HOMEOBOX_1"/>
    <property type="match status" value="1"/>
</dbReference>
<evidence type="ECO:0000256" key="1">
    <source>
        <dbReference type="ARBA" id="ARBA00004123"/>
    </source>
</evidence>
<evidence type="ECO:0000256" key="3">
    <source>
        <dbReference type="ARBA" id="ARBA00023125"/>
    </source>
</evidence>
<dbReference type="Gene3D" id="1.10.10.60">
    <property type="entry name" value="Homeodomain-like"/>
    <property type="match status" value="1"/>
</dbReference>
<feature type="compositionally biased region" description="Polar residues" evidence="13">
    <location>
        <begin position="913"/>
        <end position="924"/>
    </location>
</feature>
<evidence type="ECO:0000313" key="17">
    <source>
        <dbReference type="Proteomes" id="UP001353858"/>
    </source>
</evidence>
<feature type="compositionally biased region" description="Basic and acidic residues" evidence="13">
    <location>
        <begin position="507"/>
        <end position="521"/>
    </location>
</feature>
<dbReference type="PANTHER" id="PTHR46424">
    <property type="entry name" value="UBX DOMAIN-CONTAINING PROTEIN 4"/>
    <property type="match status" value="1"/>
</dbReference>
<keyword evidence="5" id="KW-0834">Unfolded protein response</keyword>
<dbReference type="Pfam" id="PF00789">
    <property type="entry name" value="UBX"/>
    <property type="match status" value="1"/>
</dbReference>
<keyword evidence="17" id="KW-1185">Reference proteome</keyword>
<dbReference type="InterPro" id="IPR020479">
    <property type="entry name" value="HD_metazoa"/>
</dbReference>
<dbReference type="InterPro" id="IPR036249">
    <property type="entry name" value="Thioredoxin-like_sf"/>
</dbReference>
<dbReference type="SUPFAM" id="SSF46689">
    <property type="entry name" value="Homeodomain-like"/>
    <property type="match status" value="1"/>
</dbReference>
<evidence type="ECO:0000259" key="15">
    <source>
        <dbReference type="PROSITE" id="PS50071"/>
    </source>
</evidence>
<keyword evidence="3 11" id="KW-0238">DNA-binding</keyword>
<dbReference type="InterPro" id="IPR029071">
    <property type="entry name" value="Ubiquitin-like_domsf"/>
</dbReference>
<dbReference type="GO" id="GO:0000981">
    <property type="term" value="F:DNA-binding transcription factor activity, RNA polymerase II-specific"/>
    <property type="evidence" value="ECO:0007669"/>
    <property type="project" value="InterPro"/>
</dbReference>
<gene>
    <name evidence="16" type="ORF">RN001_000879</name>
</gene>
<comment type="subcellular location">
    <subcellularLocation>
        <location evidence="2">Endoplasmic reticulum membrane</location>
        <topology evidence="2">Peripheral membrane protein</topology>
    </subcellularLocation>
    <subcellularLocation>
        <location evidence="1 11 12">Nucleus</location>
    </subcellularLocation>
</comment>
<dbReference type="CDD" id="cd16117">
    <property type="entry name" value="UBX_UBXN4"/>
    <property type="match status" value="1"/>
</dbReference>
<dbReference type="InterPro" id="IPR017970">
    <property type="entry name" value="Homeobox_CS"/>
</dbReference>
<feature type="compositionally biased region" description="Polar residues" evidence="13">
    <location>
        <begin position="170"/>
        <end position="180"/>
    </location>
</feature>
<feature type="region of interest" description="Disordered" evidence="13">
    <location>
        <begin position="893"/>
        <end position="948"/>
    </location>
</feature>
<comment type="subunit">
    <text evidence="7">Directly interacts with VCP. Interacts with UBQLN1. Forms a complex with VCP and UBQLN1.</text>
</comment>
<feature type="region of interest" description="Disordered" evidence="13">
    <location>
        <begin position="627"/>
        <end position="654"/>
    </location>
</feature>
<dbReference type="Gene3D" id="3.40.50.300">
    <property type="entry name" value="P-loop containing nucleotide triphosphate hydrolases"/>
    <property type="match status" value="1"/>
</dbReference>
<dbReference type="InterPro" id="IPR001356">
    <property type="entry name" value="HD"/>
</dbReference>
<feature type="region of interest" description="Disordered" evidence="13">
    <location>
        <begin position="973"/>
        <end position="1018"/>
    </location>
</feature>
<dbReference type="PROSITE" id="PS50033">
    <property type="entry name" value="UBX"/>
    <property type="match status" value="1"/>
</dbReference>
<feature type="region of interest" description="Disordered" evidence="13">
    <location>
        <begin position="709"/>
        <end position="748"/>
    </location>
</feature>
<dbReference type="SMART" id="SM00166">
    <property type="entry name" value="UBX"/>
    <property type="match status" value="1"/>
</dbReference>
<evidence type="ECO:0000256" key="6">
    <source>
        <dbReference type="ARBA" id="ARBA00023242"/>
    </source>
</evidence>
<dbReference type="SUPFAM" id="SSF54236">
    <property type="entry name" value="Ubiquitin-like"/>
    <property type="match status" value="1"/>
</dbReference>
<evidence type="ECO:0000313" key="16">
    <source>
        <dbReference type="EMBL" id="KAK4884608.1"/>
    </source>
</evidence>
<comment type="function">
    <text evidence="10">Involved in endoplasmic reticulum-associated protein degradation (ERAD). Acts as a platform to recruit both UBQLN1 and VCP to the ER during ERAD.</text>
</comment>
<evidence type="ECO:0000256" key="2">
    <source>
        <dbReference type="ARBA" id="ARBA00004406"/>
    </source>
</evidence>
<organism evidence="16 17">
    <name type="scientific">Aquatica leii</name>
    <dbReference type="NCBI Taxonomy" id="1421715"/>
    <lineage>
        <taxon>Eukaryota</taxon>
        <taxon>Metazoa</taxon>
        <taxon>Ecdysozoa</taxon>
        <taxon>Arthropoda</taxon>
        <taxon>Hexapoda</taxon>
        <taxon>Insecta</taxon>
        <taxon>Pterygota</taxon>
        <taxon>Neoptera</taxon>
        <taxon>Endopterygota</taxon>
        <taxon>Coleoptera</taxon>
        <taxon>Polyphaga</taxon>
        <taxon>Elateriformia</taxon>
        <taxon>Elateroidea</taxon>
        <taxon>Lampyridae</taxon>
        <taxon>Luciolinae</taxon>
        <taxon>Aquatica</taxon>
    </lineage>
</organism>
<evidence type="ECO:0000256" key="12">
    <source>
        <dbReference type="RuleBase" id="RU000682"/>
    </source>
</evidence>
<evidence type="ECO:0000256" key="5">
    <source>
        <dbReference type="ARBA" id="ARBA00023230"/>
    </source>
</evidence>
<dbReference type="PROSITE" id="PS50071">
    <property type="entry name" value="HOMEOBOX_2"/>
    <property type="match status" value="1"/>
</dbReference>
<dbReference type="GO" id="GO:0003924">
    <property type="term" value="F:GTPase activity"/>
    <property type="evidence" value="ECO:0007669"/>
    <property type="project" value="InterPro"/>
</dbReference>
<dbReference type="FunFam" id="3.40.50.300:FF:000808">
    <property type="entry name" value="Small GTP-binding protein, putative"/>
    <property type="match status" value="1"/>
</dbReference>
<feature type="region of interest" description="Disordered" evidence="13">
    <location>
        <begin position="170"/>
        <end position="224"/>
    </location>
</feature>
<feature type="region of interest" description="Disordered" evidence="13">
    <location>
        <begin position="504"/>
        <end position="527"/>
    </location>
</feature>
<protein>
    <recommendedName>
        <fullName evidence="8">UBX domain-containing protein 4</fullName>
    </recommendedName>
    <alternativeName>
        <fullName evidence="9">UBX domain-containing protein 2</fullName>
    </alternativeName>
</protein>
<dbReference type="GO" id="GO:0006986">
    <property type="term" value="P:response to unfolded protein"/>
    <property type="evidence" value="ECO:0007669"/>
    <property type="project" value="UniProtKB-KW"/>
</dbReference>
<feature type="compositionally biased region" description="Low complexity" evidence="13">
    <location>
        <begin position="925"/>
        <end position="945"/>
    </location>
</feature>
<proteinExistence type="predicted"/>
<dbReference type="SMART" id="SM00174">
    <property type="entry name" value="RHO"/>
    <property type="match status" value="1"/>
</dbReference>
<dbReference type="SUPFAM" id="SSF52833">
    <property type="entry name" value="Thioredoxin-like"/>
    <property type="match status" value="1"/>
</dbReference>
<dbReference type="GO" id="GO:0005634">
    <property type="term" value="C:nucleus"/>
    <property type="evidence" value="ECO:0007669"/>
    <property type="project" value="UniProtKB-SubCell"/>
</dbReference>
<accession>A0AAN7SQP6</accession>
<feature type="region of interest" description="Disordered" evidence="13">
    <location>
        <begin position="416"/>
        <end position="437"/>
    </location>
</feature>
<dbReference type="GO" id="GO:0005525">
    <property type="term" value="F:GTP binding"/>
    <property type="evidence" value="ECO:0007669"/>
    <property type="project" value="InterPro"/>
</dbReference>
<feature type="compositionally biased region" description="Low complexity" evidence="13">
    <location>
        <begin position="717"/>
        <end position="746"/>
    </location>
</feature>
<feature type="compositionally biased region" description="Basic and acidic residues" evidence="13">
    <location>
        <begin position="576"/>
        <end position="592"/>
    </location>
</feature>
<dbReference type="Gene3D" id="3.10.20.90">
    <property type="entry name" value="Phosphatidylinositol 3-kinase Catalytic Subunit, Chain A, domain 1"/>
    <property type="match status" value="1"/>
</dbReference>
<dbReference type="SMART" id="SM00175">
    <property type="entry name" value="RAB"/>
    <property type="match status" value="1"/>
</dbReference>